<feature type="domain" description="YdhG-like" evidence="1">
    <location>
        <begin position="19"/>
        <end position="134"/>
    </location>
</feature>
<dbReference type="AlphaFoldDB" id="A0A5B8V3L9"/>
<evidence type="ECO:0000259" key="1">
    <source>
        <dbReference type="Pfam" id="PF08818"/>
    </source>
</evidence>
<dbReference type="EMBL" id="CP042435">
    <property type="protein sequence ID" value="QEC65974.1"/>
    <property type="molecule type" value="Genomic_DNA"/>
</dbReference>
<organism evidence="2 3">
    <name type="scientific">Panacibacter ginsenosidivorans</name>
    <dbReference type="NCBI Taxonomy" id="1813871"/>
    <lineage>
        <taxon>Bacteria</taxon>
        <taxon>Pseudomonadati</taxon>
        <taxon>Bacteroidota</taxon>
        <taxon>Chitinophagia</taxon>
        <taxon>Chitinophagales</taxon>
        <taxon>Chitinophagaceae</taxon>
        <taxon>Panacibacter</taxon>
    </lineage>
</organism>
<name>A0A5B8V3L9_9BACT</name>
<dbReference type="RefSeq" id="WP_147187774.1">
    <property type="nucleotide sequence ID" value="NZ_CP042435.1"/>
</dbReference>
<gene>
    <name evidence="2" type="ORF">FRZ67_01130</name>
</gene>
<reference evidence="2 3" key="1">
    <citation type="journal article" date="2016" name="Int. J. Syst. Evol. Microbiol.">
        <title>Panacibacter ginsenosidivorans gen. nov., sp. nov., with ginsenoside converting activity isolated from soil of a ginseng field.</title>
        <authorList>
            <person name="Siddiqi M.Z."/>
            <person name="Muhammad Shafi S."/>
            <person name="Choi K.D."/>
            <person name="Im W.T."/>
        </authorList>
    </citation>
    <scope>NUCLEOTIDE SEQUENCE [LARGE SCALE GENOMIC DNA]</scope>
    <source>
        <strain evidence="2 3">Gsoil1550</strain>
    </source>
</reference>
<sequence length="152" mass="17496">MQSTVLTPEAYIAGVPEERRAVFLKLRNEIKKNLPKGFQEIMGYGMIGYVVPHKLYPAGYHCDPKLPLPFMNLASQKNFIAVYHMGIYAKPSLLKWFIEEFAKQSSAKLDMGKSCIRFKKPENIPIKLMGELASKMTVDEWIDCYEKGFKRK</sequence>
<evidence type="ECO:0000313" key="2">
    <source>
        <dbReference type="EMBL" id="QEC65974.1"/>
    </source>
</evidence>
<proteinExistence type="predicted"/>
<keyword evidence="3" id="KW-1185">Reference proteome</keyword>
<dbReference type="KEGG" id="pgin:FRZ67_01130"/>
<protein>
    <submittedName>
        <fullName evidence="2">DUF1801 domain-containing protein</fullName>
    </submittedName>
</protein>
<dbReference type="Pfam" id="PF08818">
    <property type="entry name" value="DUF1801"/>
    <property type="match status" value="1"/>
</dbReference>
<dbReference type="Gene3D" id="3.90.1150.200">
    <property type="match status" value="1"/>
</dbReference>
<accession>A0A5B8V3L9</accession>
<dbReference type="Proteomes" id="UP000321533">
    <property type="component" value="Chromosome"/>
</dbReference>
<evidence type="ECO:0000313" key="3">
    <source>
        <dbReference type="Proteomes" id="UP000321533"/>
    </source>
</evidence>
<dbReference type="SUPFAM" id="SSF159888">
    <property type="entry name" value="YdhG-like"/>
    <property type="match status" value="1"/>
</dbReference>
<dbReference type="InterPro" id="IPR014922">
    <property type="entry name" value="YdhG-like"/>
</dbReference>
<dbReference type="OrthoDB" id="9813231at2"/>